<dbReference type="Proteomes" id="UP001199816">
    <property type="component" value="Unassembled WGS sequence"/>
</dbReference>
<comment type="caution">
    <text evidence="3">The sequence shown here is derived from an EMBL/GenBank/DDBJ whole genome shotgun (WGS) entry which is preliminary data.</text>
</comment>
<dbReference type="PANTHER" id="PTHR48081:SF6">
    <property type="entry name" value="PEPTIDASE S9 PROLYL OLIGOPEPTIDASE CATALYTIC DOMAIN-CONTAINING PROTEIN"/>
    <property type="match status" value="1"/>
</dbReference>
<evidence type="ECO:0000256" key="1">
    <source>
        <dbReference type="ARBA" id="ARBA00022801"/>
    </source>
</evidence>
<evidence type="ECO:0000313" key="4">
    <source>
        <dbReference type="Proteomes" id="UP001199816"/>
    </source>
</evidence>
<dbReference type="InterPro" id="IPR050300">
    <property type="entry name" value="GDXG_lipolytic_enzyme"/>
</dbReference>
<dbReference type="GO" id="GO:0016787">
    <property type="term" value="F:hydrolase activity"/>
    <property type="evidence" value="ECO:0007669"/>
    <property type="project" value="UniProtKB-KW"/>
</dbReference>
<dbReference type="EMBL" id="JAJNEC010000007">
    <property type="protein sequence ID" value="MCD2425825.1"/>
    <property type="molecule type" value="Genomic_DNA"/>
</dbReference>
<accession>A0ABS8PXQ4</accession>
<keyword evidence="4" id="KW-1185">Reference proteome</keyword>
<dbReference type="InterPro" id="IPR049492">
    <property type="entry name" value="BD-FAE-like_dom"/>
</dbReference>
<dbReference type="Gene3D" id="3.40.50.1820">
    <property type="entry name" value="alpha/beta hydrolase"/>
    <property type="match status" value="1"/>
</dbReference>
<dbReference type="SUPFAM" id="SSF53474">
    <property type="entry name" value="alpha/beta-Hydrolases"/>
    <property type="match status" value="1"/>
</dbReference>
<dbReference type="Pfam" id="PF20434">
    <property type="entry name" value="BD-FAE"/>
    <property type="match status" value="1"/>
</dbReference>
<keyword evidence="1 3" id="KW-0378">Hydrolase</keyword>
<proteinExistence type="predicted"/>
<dbReference type="RefSeq" id="WP_231008412.1">
    <property type="nucleotide sequence ID" value="NZ_JAJNEC010000007.1"/>
</dbReference>
<evidence type="ECO:0000259" key="2">
    <source>
        <dbReference type="Pfam" id="PF20434"/>
    </source>
</evidence>
<sequence length="306" mass="33537">MKKVVAAVLVFLYSTGLCNGQEIPLYEGIIPNTKHTGIKEEHRFDPVVDSLVSKVSVPTLTVFRPAHLPPHAPVVIICPGGGYHTLLIDREGRRVAAAFNQKGVAAVVLKYRLPDDAYLTNKYIVPLQDAQQAILQVRKHAAAWGVDTGAVGIMGFSAGGHVAAMAGTHFDTASIRNPAAISLRPDFMILINPVISFSDRTGHQGSRTNLLGPLVSADQIRFFSPERNVRPDTPPAFLAHAADDNVVPLANSTDFFTALKRNKVAAEMHIYARGDHGFLNDLPAFEQWFGSCIYWMQTSGWLKRFR</sequence>
<protein>
    <submittedName>
        <fullName evidence="3">Alpha/beta hydrolase</fullName>
    </submittedName>
</protein>
<dbReference type="InterPro" id="IPR029058">
    <property type="entry name" value="AB_hydrolase_fold"/>
</dbReference>
<feature type="domain" description="BD-FAE-like" evidence="2">
    <location>
        <begin position="62"/>
        <end position="259"/>
    </location>
</feature>
<gene>
    <name evidence="3" type="ORF">LQ567_23785</name>
</gene>
<organism evidence="3 4">
    <name type="scientific">Niabella pedocola</name>
    <dbReference type="NCBI Taxonomy" id="1752077"/>
    <lineage>
        <taxon>Bacteria</taxon>
        <taxon>Pseudomonadati</taxon>
        <taxon>Bacteroidota</taxon>
        <taxon>Chitinophagia</taxon>
        <taxon>Chitinophagales</taxon>
        <taxon>Chitinophagaceae</taxon>
        <taxon>Niabella</taxon>
    </lineage>
</organism>
<dbReference type="PANTHER" id="PTHR48081">
    <property type="entry name" value="AB HYDROLASE SUPERFAMILY PROTEIN C4A8.06C"/>
    <property type="match status" value="1"/>
</dbReference>
<evidence type="ECO:0000313" key="3">
    <source>
        <dbReference type="EMBL" id="MCD2425825.1"/>
    </source>
</evidence>
<name>A0ABS8PXQ4_9BACT</name>
<reference evidence="3 4" key="1">
    <citation type="submission" date="2021-11" db="EMBL/GenBank/DDBJ databases">
        <title>Genomic of Niabella pedocola.</title>
        <authorList>
            <person name="Wu T."/>
        </authorList>
    </citation>
    <scope>NUCLEOTIDE SEQUENCE [LARGE SCALE GENOMIC DNA]</scope>
    <source>
        <strain evidence="3 4">JCM 31011</strain>
    </source>
</reference>